<evidence type="ECO:0000259" key="2">
    <source>
        <dbReference type="PROSITE" id="PS50172"/>
    </source>
</evidence>
<dbReference type="HOGENOM" id="CLU_054245_0_0_1"/>
<feature type="compositionally biased region" description="Basic and acidic residues" evidence="1">
    <location>
        <begin position="129"/>
        <end position="139"/>
    </location>
</feature>
<dbReference type="VEuPathDB" id="FungiDB:MPH_13647"/>
<dbReference type="InterPro" id="IPR036420">
    <property type="entry name" value="BRCT_dom_sf"/>
</dbReference>
<dbReference type="AlphaFoldDB" id="K2R553"/>
<feature type="compositionally biased region" description="Pro residues" evidence="1">
    <location>
        <begin position="29"/>
        <end position="40"/>
    </location>
</feature>
<gene>
    <name evidence="3" type="ORF">MPH_13647</name>
</gene>
<feature type="region of interest" description="Disordered" evidence="1">
    <location>
        <begin position="1"/>
        <end position="107"/>
    </location>
</feature>
<feature type="region of interest" description="Disordered" evidence="1">
    <location>
        <begin position="124"/>
        <end position="145"/>
    </location>
</feature>
<dbReference type="InParanoid" id="K2R553"/>
<feature type="region of interest" description="Disordered" evidence="1">
    <location>
        <begin position="199"/>
        <end position="221"/>
    </location>
</feature>
<dbReference type="OrthoDB" id="427711at2759"/>
<proteinExistence type="predicted"/>
<protein>
    <submittedName>
        <fullName evidence="3">BRCT domain-containing protein</fullName>
    </submittedName>
</protein>
<organism evidence="3 4">
    <name type="scientific">Macrophomina phaseolina (strain MS6)</name>
    <name type="common">Charcoal rot fungus</name>
    <dbReference type="NCBI Taxonomy" id="1126212"/>
    <lineage>
        <taxon>Eukaryota</taxon>
        <taxon>Fungi</taxon>
        <taxon>Dikarya</taxon>
        <taxon>Ascomycota</taxon>
        <taxon>Pezizomycotina</taxon>
        <taxon>Dothideomycetes</taxon>
        <taxon>Dothideomycetes incertae sedis</taxon>
        <taxon>Botryosphaeriales</taxon>
        <taxon>Botryosphaeriaceae</taxon>
        <taxon>Macrophomina</taxon>
    </lineage>
</organism>
<dbReference type="EMBL" id="AHHD01000708">
    <property type="protein sequence ID" value="EKG09333.1"/>
    <property type="molecule type" value="Genomic_DNA"/>
</dbReference>
<name>K2R553_MACPH</name>
<dbReference type="SUPFAM" id="SSF52113">
    <property type="entry name" value="BRCT domain"/>
    <property type="match status" value="1"/>
</dbReference>
<dbReference type="Proteomes" id="UP000007129">
    <property type="component" value="Unassembled WGS sequence"/>
</dbReference>
<sequence length="358" mass="38044">MPPDRPTRPPHRLVNPYGPKQSPERDPSESPPPSAQPLPPRASASSGKLPSQGQGATRPDRSAETKRQHFDPWNSSSTGHQRADNRLAGSTSWRESRNAKLAAQFGGGTDVGVPLSDTVGAGSEAFGQDGRKENGDWERGAPGLRGKGQLPIWEFMGHASKKEKLALDGHRPKGQGMCSKRVEKTSFATNGQAGKAVDQTGASAGKRHHDPKGSSAEVETLGHVPPTSEKQIFRGLCFYINGSTAPTISDHKLKIMLAAHGANTSIALGRRTVTHVILGRSGDGGAGGGLAGGKLQKEITRIGGKDIKYVGVEWVFESVRAGKRLPEAGFSNLRIAPAGQKSVYGMFRSEITTQKEKS</sequence>
<dbReference type="Gene3D" id="3.40.50.10190">
    <property type="entry name" value="BRCT domain"/>
    <property type="match status" value="1"/>
</dbReference>
<dbReference type="InterPro" id="IPR001357">
    <property type="entry name" value="BRCT_dom"/>
</dbReference>
<dbReference type="PROSITE" id="PS50172">
    <property type="entry name" value="BRCT"/>
    <property type="match status" value="1"/>
</dbReference>
<evidence type="ECO:0000313" key="3">
    <source>
        <dbReference type="EMBL" id="EKG09333.1"/>
    </source>
</evidence>
<feature type="compositionally biased region" description="Basic and acidic residues" evidence="1">
    <location>
        <begin position="58"/>
        <end position="70"/>
    </location>
</feature>
<reference evidence="3 4" key="1">
    <citation type="journal article" date="2012" name="BMC Genomics">
        <title>Tools to kill: Genome of one of the most destructive plant pathogenic fungi Macrophomina phaseolina.</title>
        <authorList>
            <person name="Islam M.S."/>
            <person name="Haque M.S."/>
            <person name="Islam M.M."/>
            <person name="Emdad E.M."/>
            <person name="Halim A."/>
            <person name="Hossen Q.M.M."/>
            <person name="Hossain M.Z."/>
            <person name="Ahmed B."/>
            <person name="Rahim S."/>
            <person name="Rahman M.S."/>
            <person name="Alam M.M."/>
            <person name="Hou S."/>
            <person name="Wan X."/>
            <person name="Saito J.A."/>
            <person name="Alam M."/>
        </authorList>
    </citation>
    <scope>NUCLEOTIDE SEQUENCE [LARGE SCALE GENOMIC DNA]</scope>
    <source>
        <strain evidence="3 4">MS6</strain>
    </source>
</reference>
<accession>K2R553</accession>
<feature type="domain" description="BRCT" evidence="2">
    <location>
        <begin position="228"/>
        <end position="332"/>
    </location>
</feature>
<evidence type="ECO:0000313" key="4">
    <source>
        <dbReference type="Proteomes" id="UP000007129"/>
    </source>
</evidence>
<evidence type="ECO:0000256" key="1">
    <source>
        <dbReference type="SAM" id="MobiDB-lite"/>
    </source>
</evidence>
<comment type="caution">
    <text evidence="3">The sequence shown here is derived from an EMBL/GenBank/DDBJ whole genome shotgun (WGS) entry which is preliminary data.</text>
</comment>
<dbReference type="eggNOG" id="ENOG502SAP8">
    <property type="taxonomic scope" value="Eukaryota"/>
</dbReference>